<feature type="transmembrane region" description="Helical" evidence="2">
    <location>
        <begin position="56"/>
        <end position="73"/>
    </location>
</feature>
<feature type="compositionally biased region" description="Pro residues" evidence="1">
    <location>
        <begin position="146"/>
        <end position="173"/>
    </location>
</feature>
<sequence length="197" mass="21055">MTNGPGPVPPYPPAQSKATATTLRAIFLAITAISCGFLSCLPLLHLAVRRRRAMDWVFFWTGTAVSIASFATIGTLSDENPWTDVALLTVIALVPLVGVHYLVADLALARAEGAPGYPSYATTVPYPPPHQPAPPHPQADYNPYRATPPAPTPPPPPAPQAHVPPQPPAPPHQPRINQVRAELDELSDLLRKQEGGQ</sequence>
<evidence type="ECO:0000313" key="3">
    <source>
        <dbReference type="EMBL" id="SNR97685.1"/>
    </source>
</evidence>
<dbReference type="OrthoDB" id="3874249at2"/>
<keyword evidence="2" id="KW-1133">Transmembrane helix</keyword>
<feature type="region of interest" description="Disordered" evidence="1">
    <location>
        <begin position="122"/>
        <end position="178"/>
    </location>
</feature>
<name>A0A239APU1_9ACTN</name>
<feature type="compositionally biased region" description="Pro residues" evidence="1">
    <location>
        <begin position="125"/>
        <end position="137"/>
    </location>
</feature>
<evidence type="ECO:0008006" key="5">
    <source>
        <dbReference type="Google" id="ProtNLM"/>
    </source>
</evidence>
<feature type="transmembrane region" description="Helical" evidence="2">
    <location>
        <begin position="25"/>
        <end position="44"/>
    </location>
</feature>
<keyword evidence="2" id="KW-0472">Membrane</keyword>
<keyword evidence="4" id="KW-1185">Reference proteome</keyword>
<evidence type="ECO:0000256" key="2">
    <source>
        <dbReference type="SAM" id="Phobius"/>
    </source>
</evidence>
<keyword evidence="2" id="KW-0812">Transmembrane</keyword>
<reference evidence="3 4" key="1">
    <citation type="submission" date="2017-06" db="EMBL/GenBank/DDBJ databases">
        <authorList>
            <person name="Kim H.J."/>
            <person name="Triplett B.A."/>
        </authorList>
    </citation>
    <scope>NUCLEOTIDE SEQUENCE [LARGE SCALE GENOMIC DNA]</scope>
    <source>
        <strain evidence="3 4">CGMCC 4.1858</strain>
    </source>
</reference>
<dbReference type="RefSeq" id="WP_089222285.1">
    <property type="nucleotide sequence ID" value="NZ_FZOF01000002.1"/>
</dbReference>
<protein>
    <recommendedName>
        <fullName evidence="5">Integral membrane protein</fullName>
    </recommendedName>
</protein>
<evidence type="ECO:0000256" key="1">
    <source>
        <dbReference type="SAM" id="MobiDB-lite"/>
    </source>
</evidence>
<dbReference type="AlphaFoldDB" id="A0A239APU1"/>
<dbReference type="Proteomes" id="UP000198280">
    <property type="component" value="Unassembled WGS sequence"/>
</dbReference>
<evidence type="ECO:0000313" key="4">
    <source>
        <dbReference type="Proteomes" id="UP000198280"/>
    </source>
</evidence>
<accession>A0A239APU1</accession>
<gene>
    <name evidence="3" type="ORF">SAMN05216252_10295</name>
</gene>
<feature type="transmembrane region" description="Helical" evidence="2">
    <location>
        <begin position="85"/>
        <end position="103"/>
    </location>
</feature>
<proteinExistence type="predicted"/>
<dbReference type="EMBL" id="FZOF01000002">
    <property type="protein sequence ID" value="SNR97685.1"/>
    <property type="molecule type" value="Genomic_DNA"/>
</dbReference>
<organism evidence="3 4">
    <name type="scientific">Actinacidiphila glaucinigra</name>
    <dbReference type="NCBI Taxonomy" id="235986"/>
    <lineage>
        <taxon>Bacteria</taxon>
        <taxon>Bacillati</taxon>
        <taxon>Actinomycetota</taxon>
        <taxon>Actinomycetes</taxon>
        <taxon>Kitasatosporales</taxon>
        <taxon>Streptomycetaceae</taxon>
        <taxon>Actinacidiphila</taxon>
    </lineage>
</organism>